<dbReference type="AlphaFoldDB" id="A0A3N2RF80"/>
<organism evidence="1 2">
    <name type="scientific">Lysobacter enzymogenes</name>
    <dbReference type="NCBI Taxonomy" id="69"/>
    <lineage>
        <taxon>Bacteria</taxon>
        <taxon>Pseudomonadati</taxon>
        <taxon>Pseudomonadota</taxon>
        <taxon>Gammaproteobacteria</taxon>
        <taxon>Lysobacterales</taxon>
        <taxon>Lysobacteraceae</taxon>
        <taxon>Lysobacter</taxon>
    </lineage>
</organism>
<evidence type="ECO:0000313" key="1">
    <source>
        <dbReference type="EMBL" id="ROU06088.1"/>
    </source>
</evidence>
<proteinExistence type="predicted"/>
<sequence>MSPSALHAPPPPNPQDLLASLRDWAERVADAGGKAIDDYLDRRDREPFDGQWTRADAALQSHKRRLDPQRVQRAQAESAQLRQAAFVAAMQAAGHAELAAYLADDAALIYESEVLGLCSDWVRALHRSYLHAAAAPAPGPLESAG</sequence>
<protein>
    <submittedName>
        <fullName evidence="1">Uncharacterized protein</fullName>
    </submittedName>
</protein>
<dbReference type="Proteomes" id="UP000275910">
    <property type="component" value="Unassembled WGS sequence"/>
</dbReference>
<evidence type="ECO:0000313" key="2">
    <source>
        <dbReference type="Proteomes" id="UP000275910"/>
    </source>
</evidence>
<accession>A0A3N2RF80</accession>
<dbReference type="RefSeq" id="WP_123648262.1">
    <property type="nucleotide sequence ID" value="NZ_RCTY01000037.1"/>
</dbReference>
<name>A0A3N2RF80_LYSEN</name>
<gene>
    <name evidence="1" type="ORF">D9T17_15475</name>
</gene>
<dbReference type="EMBL" id="RCTY01000037">
    <property type="protein sequence ID" value="ROU06088.1"/>
    <property type="molecule type" value="Genomic_DNA"/>
</dbReference>
<comment type="caution">
    <text evidence="1">The sequence shown here is derived from an EMBL/GenBank/DDBJ whole genome shotgun (WGS) entry which is preliminary data.</text>
</comment>
<reference evidence="1 2" key="1">
    <citation type="submission" date="2018-10" db="EMBL/GenBank/DDBJ databases">
        <title>The genome of Lysobacter enzymogenes OH11.</title>
        <authorList>
            <person name="Liu F."/>
            <person name="Zhao Y."/>
            <person name="Qian G."/>
            <person name="Chen Y."/>
            <person name="Xu H."/>
        </authorList>
    </citation>
    <scope>NUCLEOTIDE SEQUENCE [LARGE SCALE GENOMIC DNA]</scope>
    <source>
        <strain evidence="1 2">OH11</strain>
    </source>
</reference>